<sequence length="315" mass="34911">MAGPNSVAGRPFLESPRRGWNGQIPQFVYSYRTKSPVRRSPMPNTIAYNSPLSRDMPFPYGVLAAGQSRFTPQDPAVTARFKEHTVILTLDGVGEVTVGDQVNRPGPLTLSWVNTSAEYRHACAPDSDAWTYLWFSFAGHALGQLYDKLARRGQLHAAVGPDTIDTFKAVLRGVSSSHPGRHSQLSALVAQVIARFENSPSQRASQSTLHHLAIAISENLAEPWDTQTMAAQAGLSLSRFHAVFREAFDLPPATWLREQRINAAKRMLTETALPVTRIGELCGYPDPHHFSREFAKNALLPPSRFRAQMRSRVAR</sequence>
<keyword evidence="3" id="KW-0804">Transcription</keyword>
<keyword evidence="1" id="KW-0805">Transcription regulation</keyword>
<dbReference type="SUPFAM" id="SSF51215">
    <property type="entry name" value="Regulatory protein AraC"/>
    <property type="match status" value="1"/>
</dbReference>
<evidence type="ECO:0000313" key="5">
    <source>
        <dbReference type="EMBL" id="PVA07529.1"/>
    </source>
</evidence>
<dbReference type="InterPro" id="IPR003313">
    <property type="entry name" value="AraC-bd"/>
</dbReference>
<dbReference type="Pfam" id="PF12833">
    <property type="entry name" value="HTH_18"/>
    <property type="match status" value="1"/>
</dbReference>
<proteinExistence type="predicted"/>
<dbReference type="PANTHER" id="PTHR46796:SF7">
    <property type="entry name" value="ARAC FAMILY TRANSCRIPTIONAL REGULATOR"/>
    <property type="match status" value="1"/>
</dbReference>
<keyword evidence="6" id="KW-1185">Reference proteome</keyword>
<evidence type="ECO:0000256" key="3">
    <source>
        <dbReference type="ARBA" id="ARBA00023163"/>
    </source>
</evidence>
<comment type="caution">
    <text evidence="5">The sequence shown here is derived from an EMBL/GenBank/DDBJ whole genome shotgun (WGS) entry which is preliminary data.</text>
</comment>
<keyword evidence="2" id="KW-0238">DNA-binding</keyword>
<dbReference type="InterPro" id="IPR050204">
    <property type="entry name" value="AraC_XylS_family_regulators"/>
</dbReference>
<dbReference type="GO" id="GO:0043565">
    <property type="term" value="F:sequence-specific DNA binding"/>
    <property type="evidence" value="ECO:0007669"/>
    <property type="project" value="InterPro"/>
</dbReference>
<dbReference type="Gene3D" id="1.10.10.60">
    <property type="entry name" value="Homeodomain-like"/>
    <property type="match status" value="1"/>
</dbReference>
<dbReference type="SMART" id="SM00342">
    <property type="entry name" value="HTH_ARAC"/>
    <property type="match status" value="1"/>
</dbReference>
<dbReference type="AlphaFoldDB" id="A0A2T7FZE1"/>
<dbReference type="PROSITE" id="PS01124">
    <property type="entry name" value="HTH_ARAC_FAMILY_2"/>
    <property type="match status" value="1"/>
</dbReference>
<dbReference type="InterPro" id="IPR037923">
    <property type="entry name" value="HTH-like"/>
</dbReference>
<dbReference type="Proteomes" id="UP000244817">
    <property type="component" value="Unassembled WGS sequence"/>
</dbReference>
<dbReference type="EMBL" id="QCYG01000002">
    <property type="protein sequence ID" value="PVA07529.1"/>
    <property type="molecule type" value="Genomic_DNA"/>
</dbReference>
<dbReference type="Pfam" id="PF02311">
    <property type="entry name" value="AraC_binding"/>
    <property type="match status" value="1"/>
</dbReference>
<reference evidence="5 6" key="1">
    <citation type="submission" date="2018-04" db="EMBL/GenBank/DDBJ databases">
        <title>Pelagivirga bohaiensis gen. nov., sp. nov., a bacterium isolated from the Bohai Sea.</title>
        <authorList>
            <person name="Ji X."/>
        </authorList>
    </citation>
    <scope>NUCLEOTIDE SEQUENCE [LARGE SCALE GENOMIC DNA]</scope>
    <source>
        <strain evidence="5 6">BH-SD16</strain>
    </source>
</reference>
<evidence type="ECO:0000256" key="2">
    <source>
        <dbReference type="ARBA" id="ARBA00023125"/>
    </source>
</evidence>
<protein>
    <recommendedName>
        <fullName evidence="4">HTH araC/xylS-type domain-containing protein</fullName>
    </recommendedName>
</protein>
<evidence type="ECO:0000256" key="1">
    <source>
        <dbReference type="ARBA" id="ARBA00023015"/>
    </source>
</evidence>
<dbReference type="InterPro" id="IPR018060">
    <property type="entry name" value="HTH_AraC"/>
</dbReference>
<accession>A0A2T7FZE1</accession>
<name>A0A2T7FZE1_9RHOB</name>
<organism evidence="5 6">
    <name type="scientific">Thalassorhabdomicrobium marinisediminis</name>
    <dbReference type="NCBI Taxonomy" id="2170577"/>
    <lineage>
        <taxon>Bacteria</taxon>
        <taxon>Pseudomonadati</taxon>
        <taxon>Pseudomonadota</taxon>
        <taxon>Alphaproteobacteria</taxon>
        <taxon>Rhodobacterales</taxon>
        <taxon>Paracoccaceae</taxon>
        <taxon>Thalassorhabdomicrobium</taxon>
    </lineage>
</organism>
<gene>
    <name evidence="5" type="ORF">DC363_02530</name>
</gene>
<dbReference type="GO" id="GO:0003700">
    <property type="term" value="F:DNA-binding transcription factor activity"/>
    <property type="evidence" value="ECO:0007669"/>
    <property type="project" value="InterPro"/>
</dbReference>
<evidence type="ECO:0000259" key="4">
    <source>
        <dbReference type="PROSITE" id="PS01124"/>
    </source>
</evidence>
<evidence type="ECO:0000313" key="6">
    <source>
        <dbReference type="Proteomes" id="UP000244817"/>
    </source>
</evidence>
<dbReference type="InterPro" id="IPR009057">
    <property type="entry name" value="Homeodomain-like_sf"/>
</dbReference>
<dbReference type="PANTHER" id="PTHR46796">
    <property type="entry name" value="HTH-TYPE TRANSCRIPTIONAL ACTIVATOR RHAS-RELATED"/>
    <property type="match status" value="1"/>
</dbReference>
<feature type="domain" description="HTH araC/xylS-type" evidence="4">
    <location>
        <begin position="210"/>
        <end position="308"/>
    </location>
</feature>
<dbReference type="SUPFAM" id="SSF46689">
    <property type="entry name" value="Homeodomain-like"/>
    <property type="match status" value="2"/>
</dbReference>